<dbReference type="EMBL" id="LGLN01000070">
    <property type="protein sequence ID" value="KPC27086.1"/>
    <property type="molecule type" value="Genomic_DNA"/>
</dbReference>
<name>A0A0N0GDT9_PSESX</name>
<dbReference type="Proteomes" id="UP000037891">
    <property type="component" value="Unassembled WGS sequence"/>
</dbReference>
<proteinExistence type="predicted"/>
<dbReference type="AlphaFoldDB" id="A0A0N0GDT9"/>
<reference evidence="1 2" key="1">
    <citation type="submission" date="2015-07" db="EMBL/GenBank/DDBJ databases">
        <authorList>
            <person name="Noorani M."/>
        </authorList>
    </citation>
    <scope>NUCLEOTIDE SEQUENCE [LARGE SCALE GENOMIC DNA]</scope>
    <source>
        <strain evidence="1 2">0788_9</strain>
    </source>
</reference>
<reference evidence="1 2" key="2">
    <citation type="submission" date="2015-10" db="EMBL/GenBank/DDBJ databases">
        <title>Comparative genomics and high-throughput reverse genetic screens identify a new phytobacterial MAMP and an Arabidopsis receptor required for immune elicitation.</title>
        <authorList>
            <person name="Mott G.A."/>
            <person name="Thakur S."/>
            <person name="Wang P.W."/>
            <person name="Desveaux D."/>
            <person name="Guttman D.S."/>
        </authorList>
    </citation>
    <scope>NUCLEOTIDE SEQUENCE [LARGE SCALE GENOMIC DNA]</scope>
    <source>
        <strain evidence="1 2">0788_9</strain>
    </source>
</reference>
<comment type="caution">
    <text evidence="1">The sequence shown here is derived from an EMBL/GenBank/DDBJ whole genome shotgun (WGS) entry which is preliminary data.</text>
</comment>
<evidence type="ECO:0000313" key="1">
    <source>
        <dbReference type="EMBL" id="KPC27086.1"/>
    </source>
</evidence>
<evidence type="ECO:0000313" key="2">
    <source>
        <dbReference type="Proteomes" id="UP000037891"/>
    </source>
</evidence>
<organism evidence="1 2">
    <name type="scientific">Pseudomonas syringae pv. cilantro</name>
    <dbReference type="NCBI Taxonomy" id="81035"/>
    <lineage>
        <taxon>Bacteria</taxon>
        <taxon>Pseudomonadati</taxon>
        <taxon>Pseudomonadota</taxon>
        <taxon>Gammaproteobacteria</taxon>
        <taxon>Pseudomonadales</taxon>
        <taxon>Pseudomonadaceae</taxon>
        <taxon>Pseudomonas</taxon>
        <taxon>Pseudomonas syringae</taxon>
    </lineage>
</organism>
<sequence>MLESGGLRQILVSLAIDIMQRFKDMKQHSKPRYPVPTQPPTF</sequence>
<protein>
    <submittedName>
        <fullName evidence="1">Uncharacterized protein</fullName>
    </submittedName>
</protein>
<accession>A0A0N0GDT9</accession>
<gene>
    <name evidence="1" type="ORF">ABJ99_1069</name>
</gene>